<accession>A0A9W7XCR3</accession>
<gene>
    <name evidence="2" type="ORF">BS78_K010200</name>
</gene>
<dbReference type="OrthoDB" id="707130at2759"/>
<dbReference type="Proteomes" id="UP001164776">
    <property type="component" value="Unassembled WGS sequence"/>
</dbReference>
<feature type="region of interest" description="Disordered" evidence="1">
    <location>
        <begin position="226"/>
        <end position="291"/>
    </location>
</feature>
<dbReference type="AlphaFoldDB" id="A0A9W7XCR3"/>
<reference evidence="2 3" key="1">
    <citation type="submission" date="2022-10" db="EMBL/GenBank/DDBJ databases">
        <title>WGS assembly of Paspalum vaginatum 540-79.</title>
        <authorList>
            <person name="Sun G."/>
            <person name="Wase N."/>
            <person name="Shu S."/>
            <person name="Jenkins J."/>
            <person name="Zhou B."/>
            <person name="Torres-Rodriguez J."/>
            <person name="Chen C."/>
            <person name="Sandor L."/>
            <person name="Plott C."/>
            <person name="Yoshinga Y."/>
            <person name="Daum C."/>
            <person name="Qi P."/>
            <person name="Barry K."/>
            <person name="Lipzen A."/>
            <person name="Berry L."/>
            <person name="Pedersen C."/>
            <person name="Gottilla T."/>
            <person name="Foltz A."/>
            <person name="Yu H."/>
            <person name="O'Malley R."/>
            <person name="Zhang C."/>
            <person name="Devos K."/>
            <person name="Sigmon B."/>
            <person name="Yu B."/>
            <person name="Obata T."/>
            <person name="Schmutz J."/>
            <person name="Schnable J."/>
        </authorList>
    </citation>
    <scope>NUCLEOTIDE SEQUENCE [LARGE SCALE GENOMIC DNA]</scope>
    <source>
        <strain evidence="3">cv. 540-79</strain>
    </source>
</reference>
<evidence type="ECO:0000256" key="1">
    <source>
        <dbReference type="SAM" id="MobiDB-lite"/>
    </source>
</evidence>
<feature type="compositionally biased region" description="Acidic residues" evidence="1">
    <location>
        <begin position="270"/>
        <end position="285"/>
    </location>
</feature>
<evidence type="ECO:0000313" key="3">
    <source>
        <dbReference type="Proteomes" id="UP001164776"/>
    </source>
</evidence>
<protein>
    <submittedName>
        <fullName evidence="2">Uncharacterized protein</fullName>
    </submittedName>
</protein>
<comment type="caution">
    <text evidence="2">The sequence shown here is derived from an EMBL/GenBank/DDBJ whole genome shotgun (WGS) entry which is preliminary data.</text>
</comment>
<proteinExistence type="predicted"/>
<organism evidence="2 3">
    <name type="scientific">Paspalum vaginatum</name>
    <name type="common">seashore paspalum</name>
    <dbReference type="NCBI Taxonomy" id="158149"/>
    <lineage>
        <taxon>Eukaryota</taxon>
        <taxon>Viridiplantae</taxon>
        <taxon>Streptophyta</taxon>
        <taxon>Embryophyta</taxon>
        <taxon>Tracheophyta</taxon>
        <taxon>Spermatophyta</taxon>
        <taxon>Magnoliopsida</taxon>
        <taxon>Liliopsida</taxon>
        <taxon>Poales</taxon>
        <taxon>Poaceae</taxon>
        <taxon>PACMAD clade</taxon>
        <taxon>Panicoideae</taxon>
        <taxon>Andropogonodae</taxon>
        <taxon>Paspaleae</taxon>
        <taxon>Paspalinae</taxon>
        <taxon>Paspalum</taxon>
    </lineage>
</organism>
<dbReference type="EMBL" id="MU629504">
    <property type="protein sequence ID" value="KAJ1256534.1"/>
    <property type="molecule type" value="Genomic_DNA"/>
</dbReference>
<evidence type="ECO:0000313" key="2">
    <source>
        <dbReference type="EMBL" id="KAJ1256534.1"/>
    </source>
</evidence>
<sequence length="353" mass="39627">MPSSPEMSVFRLRLNQELLDCASCARIIQPDKYNYKAHACPLCSRGQFYCGICMSDHSCLQVPLVHVSYSLLNDIIAHMKFKCNCKKYFPYCEFQDHRRKCQSAKYFTNRGPACVWKCTLETSFLECSKCKGLIQPPVFLLQFRDRLICSACYRPDVGTYRHCTEVEDLLQGIMVKCVACKQYLPFSTLGPHQLCDCPESKLQNIAVGLSARIKFCGEEKTKRPAVGSNSIHGKYGLEAPSEVGKTDNGAEVGNDDSSCDDSHGTSDDVLSYEDDSIDTMDEGEEVEKPETVKRVAKNAFKTPCDRKAKISTLYGQKTAQAPPKQPLQLFVPHRPVTRSRKRVLLTDGSTIDK</sequence>
<keyword evidence="3" id="KW-1185">Reference proteome</keyword>
<name>A0A9W7XCR3_9POAL</name>